<name>A0A5J5GJY1_9RHOB</name>
<keyword evidence="1" id="KW-0812">Transmembrane</keyword>
<accession>A0A5J5GJY1</accession>
<dbReference type="Proteomes" id="UP000326554">
    <property type="component" value="Unassembled WGS sequence"/>
</dbReference>
<evidence type="ECO:0000313" key="3">
    <source>
        <dbReference type="Proteomes" id="UP000326554"/>
    </source>
</evidence>
<feature type="transmembrane region" description="Helical" evidence="1">
    <location>
        <begin position="112"/>
        <end position="130"/>
    </location>
</feature>
<protein>
    <recommendedName>
        <fullName evidence="4">Glycosyltransferase RgtA/B/C/D-like domain-containing protein</fullName>
    </recommendedName>
</protein>
<evidence type="ECO:0000256" key="1">
    <source>
        <dbReference type="SAM" id="Phobius"/>
    </source>
</evidence>
<gene>
    <name evidence="2" type="ORF">F3S47_09910</name>
</gene>
<feature type="transmembrane region" description="Helical" evidence="1">
    <location>
        <begin position="75"/>
        <end position="100"/>
    </location>
</feature>
<feature type="transmembrane region" description="Helical" evidence="1">
    <location>
        <begin position="275"/>
        <end position="292"/>
    </location>
</feature>
<keyword evidence="3" id="KW-1185">Reference proteome</keyword>
<feature type="transmembrane region" description="Helical" evidence="1">
    <location>
        <begin position="136"/>
        <end position="155"/>
    </location>
</feature>
<feature type="transmembrane region" description="Helical" evidence="1">
    <location>
        <begin position="167"/>
        <end position="188"/>
    </location>
</feature>
<proteinExistence type="predicted"/>
<evidence type="ECO:0008006" key="4">
    <source>
        <dbReference type="Google" id="ProtNLM"/>
    </source>
</evidence>
<feature type="transmembrane region" description="Helical" evidence="1">
    <location>
        <begin position="298"/>
        <end position="316"/>
    </location>
</feature>
<sequence length="335" mass="35254">MIRPGRVSVAVLLALPLWPLRGLIAPADHAGYIDFVQEAGGLRDLSGLSAKLYVGVFFDAVERAMPWRVFTNGVLAAYLLCLAAALRSLGGYALALVLTLPVIIHLDYISKEAILVFLLLCAVATARGVGRRAGHAVLVAGLAAFALFIRPYYALPLAAALAVAALGWWRGSLAVGAGLAAMALAFPWPLAQLEAAREAMYVASQTRFGTRTIYPGVSLDPETGPALRAVQNYLAVLRGSLLPVTWTATVKDLYAQVFALAFVALARGAVRRGDPLFAGFGVFMALTVPFFSPDLGTSLRHVAAAATFLWAALALGRAGESRAGGSAMQILPVLP</sequence>
<dbReference type="EMBL" id="VYQE01000003">
    <property type="protein sequence ID" value="KAA9007832.1"/>
    <property type="molecule type" value="Genomic_DNA"/>
</dbReference>
<keyword evidence="1" id="KW-1133">Transmembrane helix</keyword>
<evidence type="ECO:0000313" key="2">
    <source>
        <dbReference type="EMBL" id="KAA9007832.1"/>
    </source>
</evidence>
<comment type="caution">
    <text evidence="2">The sequence shown here is derived from an EMBL/GenBank/DDBJ whole genome shotgun (WGS) entry which is preliminary data.</text>
</comment>
<organism evidence="2 3">
    <name type="scientific">Histidinibacterium aquaticum</name>
    <dbReference type="NCBI Taxonomy" id="2613962"/>
    <lineage>
        <taxon>Bacteria</taxon>
        <taxon>Pseudomonadati</taxon>
        <taxon>Pseudomonadota</taxon>
        <taxon>Alphaproteobacteria</taxon>
        <taxon>Rhodobacterales</taxon>
        <taxon>Paracoccaceae</taxon>
        <taxon>Histidinibacterium</taxon>
    </lineage>
</organism>
<dbReference type="AlphaFoldDB" id="A0A5J5GJY1"/>
<reference evidence="2 3" key="1">
    <citation type="submission" date="2019-09" db="EMBL/GenBank/DDBJ databases">
        <authorList>
            <person name="Park J.-S."/>
            <person name="Choi H.-J."/>
        </authorList>
    </citation>
    <scope>NUCLEOTIDE SEQUENCE [LARGE SCALE GENOMIC DNA]</scope>
    <source>
        <strain evidence="2 3">176SS1-4</strain>
    </source>
</reference>
<keyword evidence="1" id="KW-0472">Membrane</keyword>
<dbReference type="RefSeq" id="WP_150445114.1">
    <property type="nucleotide sequence ID" value="NZ_VYQE01000003.1"/>
</dbReference>